<dbReference type="EMBL" id="CAJNYV010003449">
    <property type="protein sequence ID" value="CAF3569536.1"/>
    <property type="molecule type" value="Genomic_DNA"/>
</dbReference>
<dbReference type="InterPro" id="IPR050951">
    <property type="entry name" value="Retrovirus_Pol_polyprotein"/>
</dbReference>
<dbReference type="InterPro" id="IPR012337">
    <property type="entry name" value="RNaseH-like_sf"/>
</dbReference>
<dbReference type="FunFam" id="3.30.420.10:FF:000032">
    <property type="entry name" value="Retrovirus-related Pol polyprotein from transposon 297-like Protein"/>
    <property type="match status" value="1"/>
</dbReference>
<feature type="domain" description="Integrase catalytic" evidence="1">
    <location>
        <begin position="1"/>
        <end position="146"/>
    </location>
</feature>
<dbReference type="GO" id="GO:0003676">
    <property type="term" value="F:nucleic acid binding"/>
    <property type="evidence" value="ECO:0007669"/>
    <property type="project" value="InterPro"/>
</dbReference>
<comment type="caution">
    <text evidence="3">The sequence shown here is derived from an EMBL/GenBank/DDBJ whole genome shotgun (WGS) entry which is preliminary data.</text>
</comment>
<gene>
    <name evidence="2" type="ORF">KIK155_LOCUS19364</name>
    <name evidence="3" type="ORF">TOA249_LOCUS28104</name>
</gene>
<proteinExistence type="predicted"/>
<reference evidence="3" key="1">
    <citation type="submission" date="2021-02" db="EMBL/GenBank/DDBJ databases">
        <authorList>
            <person name="Nowell W R."/>
        </authorList>
    </citation>
    <scope>NUCLEOTIDE SEQUENCE</scope>
</reference>
<sequence length="315" mass="36294">MGPFPPTPRQKRYLVVIVDYFTRWVEMFALRRTTATDISNIVINEVICRYGIPTYILSDNGPQFVSQLFKDVCDSLGIKRKFTANYHPQTSMTERVNRTLKAQIAIYAQNHPGLWDKEIQKLAFAIRTSINETTGETPAYLNFGRDPKLPLDLLLSSPSPGPPPTTPENKYIRYYRTNLMNNLRIAHHLVREHSEIKKLIQKSNYDKHATNQKFSIGDIVWVRFPAPQINQTTITHKLRPKYQGPCRLAEQLSPSTFIVTRLNDNVSLGSTIVDRMKFYYEPAKNTNPLQTAVSPPLSGQIRRFSTRSRRPPVRY</sequence>
<evidence type="ECO:0000313" key="4">
    <source>
        <dbReference type="Proteomes" id="UP000663838"/>
    </source>
</evidence>
<dbReference type="GO" id="GO:0015074">
    <property type="term" value="P:DNA integration"/>
    <property type="evidence" value="ECO:0007669"/>
    <property type="project" value="InterPro"/>
</dbReference>
<dbReference type="Gene3D" id="3.30.420.10">
    <property type="entry name" value="Ribonuclease H-like superfamily/Ribonuclease H"/>
    <property type="match status" value="1"/>
</dbReference>
<evidence type="ECO:0000313" key="3">
    <source>
        <dbReference type="EMBL" id="CAF4866109.1"/>
    </source>
</evidence>
<dbReference type="InterPro" id="IPR001584">
    <property type="entry name" value="Integrase_cat-core"/>
</dbReference>
<dbReference type="SUPFAM" id="SSF53098">
    <property type="entry name" value="Ribonuclease H-like"/>
    <property type="match status" value="1"/>
</dbReference>
<dbReference type="PANTHER" id="PTHR37984:SF5">
    <property type="entry name" value="PROTEIN NYNRIN-LIKE"/>
    <property type="match status" value="1"/>
</dbReference>
<dbReference type="EMBL" id="CAJOBS010003789">
    <property type="protein sequence ID" value="CAF4866109.1"/>
    <property type="molecule type" value="Genomic_DNA"/>
</dbReference>
<evidence type="ECO:0000313" key="2">
    <source>
        <dbReference type="EMBL" id="CAF3569536.1"/>
    </source>
</evidence>
<organism evidence="3 4">
    <name type="scientific">Rotaria socialis</name>
    <dbReference type="NCBI Taxonomy" id="392032"/>
    <lineage>
        <taxon>Eukaryota</taxon>
        <taxon>Metazoa</taxon>
        <taxon>Spiralia</taxon>
        <taxon>Gnathifera</taxon>
        <taxon>Rotifera</taxon>
        <taxon>Eurotatoria</taxon>
        <taxon>Bdelloidea</taxon>
        <taxon>Philodinida</taxon>
        <taxon>Philodinidae</taxon>
        <taxon>Rotaria</taxon>
    </lineage>
</organism>
<protein>
    <recommendedName>
        <fullName evidence="1">Integrase catalytic domain-containing protein</fullName>
    </recommendedName>
</protein>
<dbReference type="PROSITE" id="PS50994">
    <property type="entry name" value="INTEGRASE"/>
    <property type="match status" value="1"/>
</dbReference>
<evidence type="ECO:0000259" key="1">
    <source>
        <dbReference type="PROSITE" id="PS50994"/>
    </source>
</evidence>
<dbReference type="AlphaFoldDB" id="A0A821SW26"/>
<dbReference type="InterPro" id="IPR036397">
    <property type="entry name" value="RNaseH_sf"/>
</dbReference>
<dbReference type="Proteomes" id="UP000663838">
    <property type="component" value="Unassembled WGS sequence"/>
</dbReference>
<name>A0A821SW26_9BILA</name>
<dbReference type="Pfam" id="PF00665">
    <property type="entry name" value="rve"/>
    <property type="match status" value="1"/>
</dbReference>
<dbReference type="PANTHER" id="PTHR37984">
    <property type="entry name" value="PROTEIN CBG26694"/>
    <property type="match status" value="1"/>
</dbReference>
<dbReference type="Proteomes" id="UP000663865">
    <property type="component" value="Unassembled WGS sequence"/>
</dbReference>
<accession>A0A821SW26</accession>